<dbReference type="STRING" id="83765.SAMN05660284_02291"/>
<dbReference type="InterPro" id="IPR003660">
    <property type="entry name" value="HAMP_dom"/>
</dbReference>
<dbReference type="PANTHER" id="PTHR32089:SF112">
    <property type="entry name" value="LYSOZYME-LIKE PROTEIN-RELATED"/>
    <property type="match status" value="1"/>
</dbReference>
<dbReference type="PANTHER" id="PTHR32089">
    <property type="entry name" value="METHYL-ACCEPTING CHEMOTAXIS PROTEIN MCPB"/>
    <property type="match status" value="1"/>
</dbReference>
<feature type="domain" description="Methyl-accepting transducer" evidence="6">
    <location>
        <begin position="264"/>
        <end position="500"/>
    </location>
</feature>
<reference evidence="9" key="1">
    <citation type="submission" date="2016-10" db="EMBL/GenBank/DDBJ databases">
        <authorList>
            <person name="Varghese N."/>
            <person name="Submissions S."/>
        </authorList>
    </citation>
    <scope>NUCLEOTIDE SEQUENCE [LARGE SCALE GENOMIC DNA]</scope>
    <source>
        <strain evidence="9">DSM 6150</strain>
    </source>
</reference>
<proteinExistence type="inferred from homology"/>
<evidence type="ECO:0000259" key="7">
    <source>
        <dbReference type="PROSITE" id="PS50885"/>
    </source>
</evidence>
<protein>
    <submittedName>
        <fullName evidence="8">Methyl-accepting chemotaxis protein</fullName>
    </submittedName>
</protein>
<dbReference type="SUPFAM" id="SSF58104">
    <property type="entry name" value="Methyl-accepting chemotaxis protein (MCP) signaling domain"/>
    <property type="match status" value="1"/>
</dbReference>
<evidence type="ECO:0000313" key="8">
    <source>
        <dbReference type="EMBL" id="SFN79615.1"/>
    </source>
</evidence>
<dbReference type="CDD" id="cd06225">
    <property type="entry name" value="HAMP"/>
    <property type="match status" value="1"/>
</dbReference>
<dbReference type="Pfam" id="PF00672">
    <property type="entry name" value="HAMP"/>
    <property type="match status" value="1"/>
</dbReference>
<dbReference type="SMART" id="SM00304">
    <property type="entry name" value="HAMP"/>
    <property type="match status" value="1"/>
</dbReference>
<evidence type="ECO:0000256" key="5">
    <source>
        <dbReference type="SAM" id="Phobius"/>
    </source>
</evidence>
<dbReference type="GO" id="GO:0006935">
    <property type="term" value="P:chemotaxis"/>
    <property type="evidence" value="ECO:0007669"/>
    <property type="project" value="UniProtKB-ARBA"/>
</dbReference>
<evidence type="ECO:0000259" key="6">
    <source>
        <dbReference type="PROSITE" id="PS50111"/>
    </source>
</evidence>
<evidence type="ECO:0000256" key="3">
    <source>
        <dbReference type="ARBA" id="ARBA00029447"/>
    </source>
</evidence>
<organism evidence="8 9">
    <name type="scientific">Formivibrio citricus</name>
    <dbReference type="NCBI Taxonomy" id="83765"/>
    <lineage>
        <taxon>Bacteria</taxon>
        <taxon>Pseudomonadati</taxon>
        <taxon>Pseudomonadota</taxon>
        <taxon>Betaproteobacteria</taxon>
        <taxon>Neisseriales</taxon>
        <taxon>Chitinibacteraceae</taxon>
        <taxon>Formivibrio</taxon>
    </lineage>
</organism>
<keyword evidence="9" id="KW-1185">Reference proteome</keyword>
<feature type="transmembrane region" description="Helical" evidence="5">
    <location>
        <begin position="184"/>
        <end position="204"/>
    </location>
</feature>
<dbReference type="Proteomes" id="UP000242869">
    <property type="component" value="Unassembled WGS sequence"/>
</dbReference>
<dbReference type="GO" id="GO:0007165">
    <property type="term" value="P:signal transduction"/>
    <property type="evidence" value="ECO:0007669"/>
    <property type="project" value="UniProtKB-KW"/>
</dbReference>
<dbReference type="Gene3D" id="6.10.340.10">
    <property type="match status" value="1"/>
</dbReference>
<feature type="domain" description="HAMP" evidence="7">
    <location>
        <begin position="205"/>
        <end position="259"/>
    </location>
</feature>
<dbReference type="InterPro" id="IPR004089">
    <property type="entry name" value="MCPsignal_dom"/>
</dbReference>
<keyword evidence="2 4" id="KW-0807">Transducer</keyword>
<accession>A0A1I5BY45</accession>
<comment type="subcellular location">
    <subcellularLocation>
        <location evidence="1">Membrane</location>
    </subcellularLocation>
</comment>
<evidence type="ECO:0000313" key="9">
    <source>
        <dbReference type="Proteomes" id="UP000242869"/>
    </source>
</evidence>
<dbReference type="SMART" id="SM00283">
    <property type="entry name" value="MA"/>
    <property type="match status" value="1"/>
</dbReference>
<keyword evidence="5" id="KW-0812">Transmembrane</keyword>
<evidence type="ECO:0000256" key="2">
    <source>
        <dbReference type="ARBA" id="ARBA00023224"/>
    </source>
</evidence>
<sequence>MKITSRIAVLVSGASLSFFVALAISLWGLHSYRMSMELAISNEVESILLLNKIQSASSRNGQLVRDMALAPSNKSLPEHVKQSETVLTAHVSKLHEQLKNRNSLKEQAAGIQKVTTEYSLLNQEIVRLIDSGAVDDAKKLLQQKHASAERELEQQALALAKALDSQLFLQRNDADKQASAMSQIAIICALAASIGAAIFLVFLVRSISRAMADIRNGVQAIIEGGGDLRCELKVNANDEFGQLANTINMLICWLRETVTFLYRDGGHVAVKVCEMGKATRTTVSTAMTQNEAAAAVASAAEEMTSSLSSVADNTHTAATVAATVNLAANTGMAAVEKACECMVQIRESVEVTKGMVSRLTDSSIKIGEIANMIKDIADQTNLLALNAAIEAARAGEHGRGFAVVADEVKSLSSKTALSTREISGIIRVIQQESQQALMAMQNEYMRVVDGVNTAQGARNELSQILSLADESKEMIEHIASATEEQSAVTAEITRRIHCISDMANSVSSQMKETDNTLMQLSEVAENIFSSIGRFSVGTYHDEKRALVMNFRDKVIDAIERAMESGSLSMEQLFSRNYVEIPNTLPQKYTTAFDSFFDRVINPIQEEVMAASPDILSLLCIDEKGYVPSQISANKARTKLILNDRVTQRHCQNTGPFLLQTFERPSTGEIIIDLSCPIIIRGKQWGFVRCGYKPRE</sequence>
<evidence type="ECO:0000256" key="1">
    <source>
        <dbReference type="ARBA" id="ARBA00004370"/>
    </source>
</evidence>
<keyword evidence="5" id="KW-0472">Membrane</keyword>
<comment type="similarity">
    <text evidence="3">Belongs to the methyl-accepting chemotaxis (MCP) protein family.</text>
</comment>
<gene>
    <name evidence="8" type="ORF">SAMN05660284_02291</name>
</gene>
<dbReference type="PROSITE" id="PS50111">
    <property type="entry name" value="CHEMOTAXIS_TRANSDUC_2"/>
    <property type="match status" value="1"/>
</dbReference>
<dbReference type="PROSITE" id="PS50885">
    <property type="entry name" value="HAMP"/>
    <property type="match status" value="1"/>
</dbReference>
<dbReference type="EMBL" id="FOVE01000017">
    <property type="protein sequence ID" value="SFN79615.1"/>
    <property type="molecule type" value="Genomic_DNA"/>
</dbReference>
<dbReference type="AlphaFoldDB" id="A0A1I5BY45"/>
<evidence type="ECO:0000256" key="4">
    <source>
        <dbReference type="PROSITE-ProRule" id="PRU00284"/>
    </source>
</evidence>
<keyword evidence="5" id="KW-1133">Transmembrane helix</keyword>
<dbReference type="Pfam" id="PF00015">
    <property type="entry name" value="MCPsignal"/>
    <property type="match status" value="1"/>
</dbReference>
<dbReference type="CDD" id="cd11386">
    <property type="entry name" value="MCP_signal"/>
    <property type="match status" value="1"/>
</dbReference>
<name>A0A1I5BY45_9NEIS</name>
<dbReference type="GO" id="GO:0016020">
    <property type="term" value="C:membrane"/>
    <property type="evidence" value="ECO:0007669"/>
    <property type="project" value="UniProtKB-SubCell"/>
</dbReference>
<dbReference type="FunFam" id="1.10.287.950:FF:000001">
    <property type="entry name" value="Methyl-accepting chemotaxis sensory transducer"/>
    <property type="match status" value="1"/>
</dbReference>
<dbReference type="Gene3D" id="1.10.287.950">
    <property type="entry name" value="Methyl-accepting chemotaxis protein"/>
    <property type="match status" value="1"/>
</dbReference>